<dbReference type="AlphaFoldDB" id="X1A2I0"/>
<organism evidence="2">
    <name type="scientific">marine sediment metagenome</name>
    <dbReference type="NCBI Taxonomy" id="412755"/>
    <lineage>
        <taxon>unclassified sequences</taxon>
        <taxon>metagenomes</taxon>
        <taxon>ecological metagenomes</taxon>
    </lineage>
</organism>
<dbReference type="Gene3D" id="1.10.390.10">
    <property type="entry name" value="Neutral Protease Domain 2"/>
    <property type="match status" value="1"/>
</dbReference>
<accession>X1A2I0</accession>
<gene>
    <name evidence="2" type="ORF">S01H4_35027</name>
</gene>
<dbReference type="GO" id="GO:0008237">
    <property type="term" value="F:metallopeptidase activity"/>
    <property type="evidence" value="ECO:0007669"/>
    <property type="project" value="InterPro"/>
</dbReference>
<dbReference type="GO" id="GO:0008270">
    <property type="term" value="F:zinc ion binding"/>
    <property type="evidence" value="ECO:0007669"/>
    <property type="project" value="InterPro"/>
</dbReference>
<dbReference type="InterPro" id="IPR027268">
    <property type="entry name" value="Peptidase_M4/M1_CTD_sf"/>
</dbReference>
<feature type="non-terminal residue" evidence="2">
    <location>
        <position position="297"/>
    </location>
</feature>
<reference evidence="2" key="1">
    <citation type="journal article" date="2014" name="Front. Microbiol.">
        <title>High frequency of phylogenetically diverse reductive dehalogenase-homologous genes in deep subseafloor sedimentary metagenomes.</title>
        <authorList>
            <person name="Kawai M."/>
            <person name="Futagami T."/>
            <person name="Toyoda A."/>
            <person name="Takaki Y."/>
            <person name="Nishi S."/>
            <person name="Hori S."/>
            <person name="Arai W."/>
            <person name="Tsubouchi T."/>
            <person name="Morono Y."/>
            <person name="Uchiyama I."/>
            <person name="Ito T."/>
            <person name="Fujiyama A."/>
            <person name="Inagaki F."/>
            <person name="Takami H."/>
        </authorList>
    </citation>
    <scope>NUCLEOTIDE SEQUENCE</scope>
    <source>
        <strain evidence="2">Expedition CK06-06</strain>
    </source>
</reference>
<feature type="domain" description="Peptidase M1 membrane alanine aminopeptidase" evidence="1">
    <location>
        <begin position="190"/>
        <end position="288"/>
    </location>
</feature>
<dbReference type="PANTHER" id="PTHR45726">
    <property type="entry name" value="LEUKOTRIENE A-4 HYDROLASE"/>
    <property type="match status" value="1"/>
</dbReference>
<name>X1A2I0_9ZZZZ</name>
<feature type="non-terminal residue" evidence="2">
    <location>
        <position position="1"/>
    </location>
</feature>
<dbReference type="SUPFAM" id="SSF55486">
    <property type="entry name" value="Metalloproteases ('zincins'), catalytic domain"/>
    <property type="match status" value="1"/>
</dbReference>
<evidence type="ECO:0000313" key="2">
    <source>
        <dbReference type="EMBL" id="GAG75939.1"/>
    </source>
</evidence>
<dbReference type="InterPro" id="IPR014782">
    <property type="entry name" value="Peptidase_M1_dom"/>
</dbReference>
<comment type="caution">
    <text evidence="2">The sequence shown here is derived from an EMBL/GenBank/DDBJ whole genome shotgun (WGS) entry which is preliminary data.</text>
</comment>
<protein>
    <recommendedName>
        <fullName evidence="1">Peptidase M1 membrane alanine aminopeptidase domain-containing protein</fullName>
    </recommendedName>
</protein>
<sequence>TRPGLIEIVNVTDLDDPNILFPFEVNSSQQIMWVNLTENLEPLKRAEFMIVFNATIPDGGIDRSNSHGSDGTQSRIYKFGSFYPIPCVYDNKDGWNTDSYLTTGDPFYFDMAYYNFFIEAPNGMIIAATGNLEEKLENGATTRYYFNPVYPVREVTFSASKDFQVQSKISNGVNVSTYFLPKDSGLWNTYALNYAENALILFNNTFGTYPYPTLNVVEEYTAYGGMEYPNQVYISEAISRWGDSLAEDRWFLEKIIVHEVCHQWWYNLIGNDEVDVGFLDEGLTCWSTDYYGENYYG</sequence>
<dbReference type="Pfam" id="PF01433">
    <property type="entry name" value="Peptidase_M1"/>
    <property type="match status" value="1"/>
</dbReference>
<dbReference type="InterPro" id="IPR034015">
    <property type="entry name" value="M1_LTA4H"/>
</dbReference>
<dbReference type="PANTHER" id="PTHR45726:SF3">
    <property type="entry name" value="LEUKOTRIENE A-4 HYDROLASE"/>
    <property type="match status" value="1"/>
</dbReference>
<evidence type="ECO:0000259" key="1">
    <source>
        <dbReference type="Pfam" id="PF01433"/>
    </source>
</evidence>
<proteinExistence type="predicted"/>
<dbReference type="EMBL" id="BART01018577">
    <property type="protein sequence ID" value="GAG75939.1"/>
    <property type="molecule type" value="Genomic_DNA"/>
</dbReference>